<evidence type="ECO:0000313" key="8">
    <source>
        <dbReference type="Proteomes" id="UP000826656"/>
    </source>
</evidence>
<keyword evidence="4" id="KW-0418">Kinase</keyword>
<keyword evidence="8" id="KW-1185">Reference proteome</keyword>
<reference evidence="7 8" key="1">
    <citation type="journal article" date="2021" name="bioRxiv">
        <title>Chromosome-scale and haplotype-resolved genome assembly of a tetraploid potato cultivar.</title>
        <authorList>
            <person name="Sun H."/>
            <person name="Jiao W.-B."/>
            <person name="Krause K."/>
            <person name="Campoy J.A."/>
            <person name="Goel M."/>
            <person name="Folz-Donahue K."/>
            <person name="Kukat C."/>
            <person name="Huettel B."/>
            <person name="Schneeberger K."/>
        </authorList>
    </citation>
    <scope>NUCLEOTIDE SEQUENCE [LARGE SCALE GENOMIC DNA]</scope>
    <source>
        <strain evidence="7">SolTubOtavaFocal</strain>
        <tissue evidence="7">Leaves</tissue>
    </source>
</reference>
<dbReference type="EMBL" id="JAIVGD010000013">
    <property type="protein sequence ID" value="KAH0763614.1"/>
    <property type="molecule type" value="Genomic_DNA"/>
</dbReference>
<dbReference type="Gene3D" id="1.10.510.10">
    <property type="entry name" value="Transferase(Phosphotransferase) domain 1"/>
    <property type="match status" value="1"/>
</dbReference>
<name>A0ABQ7VJ18_SOLTU</name>
<dbReference type="InterPro" id="IPR001245">
    <property type="entry name" value="Ser-Thr/Tyr_kinase_cat_dom"/>
</dbReference>
<accession>A0ABQ7VJ18</accession>
<keyword evidence="1" id="KW-0597">Phosphoprotein</keyword>
<keyword evidence="2" id="KW-0808">Transferase</keyword>
<feature type="domain" description="Protein kinase" evidence="6">
    <location>
        <begin position="100"/>
        <end position="354"/>
    </location>
</feature>
<dbReference type="PANTHER" id="PTHR47983:SF26">
    <property type="entry name" value="WALL-ASSOCIATED RECEPTOR KINASE-LIKE 8 ISOFORM X1"/>
    <property type="match status" value="1"/>
</dbReference>
<dbReference type="SUPFAM" id="SSF56112">
    <property type="entry name" value="Protein kinase-like (PK-like)"/>
    <property type="match status" value="1"/>
</dbReference>
<organism evidence="7 8">
    <name type="scientific">Solanum tuberosum</name>
    <name type="common">Potato</name>
    <dbReference type="NCBI Taxonomy" id="4113"/>
    <lineage>
        <taxon>Eukaryota</taxon>
        <taxon>Viridiplantae</taxon>
        <taxon>Streptophyta</taxon>
        <taxon>Embryophyta</taxon>
        <taxon>Tracheophyta</taxon>
        <taxon>Spermatophyta</taxon>
        <taxon>Magnoliopsida</taxon>
        <taxon>eudicotyledons</taxon>
        <taxon>Gunneridae</taxon>
        <taxon>Pentapetalae</taxon>
        <taxon>asterids</taxon>
        <taxon>lamiids</taxon>
        <taxon>Solanales</taxon>
        <taxon>Solanaceae</taxon>
        <taxon>Solanoideae</taxon>
        <taxon>Solaneae</taxon>
        <taxon>Solanum</taxon>
    </lineage>
</organism>
<dbReference type="PANTHER" id="PTHR47983">
    <property type="entry name" value="PTO-INTERACTING PROTEIN 1-LIKE"/>
    <property type="match status" value="1"/>
</dbReference>
<dbReference type="Pfam" id="PF07714">
    <property type="entry name" value="PK_Tyr_Ser-Thr"/>
    <property type="match status" value="1"/>
</dbReference>
<dbReference type="InterPro" id="IPR011009">
    <property type="entry name" value="Kinase-like_dom_sf"/>
</dbReference>
<evidence type="ECO:0000256" key="3">
    <source>
        <dbReference type="ARBA" id="ARBA00022741"/>
    </source>
</evidence>
<evidence type="ECO:0000256" key="5">
    <source>
        <dbReference type="ARBA" id="ARBA00022840"/>
    </source>
</evidence>
<dbReference type="PROSITE" id="PS50011">
    <property type="entry name" value="PROTEIN_KINASE_DOM"/>
    <property type="match status" value="1"/>
</dbReference>
<proteinExistence type="predicted"/>
<dbReference type="InterPro" id="IPR000719">
    <property type="entry name" value="Prot_kinase_dom"/>
</dbReference>
<evidence type="ECO:0000313" key="7">
    <source>
        <dbReference type="EMBL" id="KAH0763614.1"/>
    </source>
</evidence>
<keyword evidence="5" id="KW-0067">ATP-binding</keyword>
<protein>
    <recommendedName>
        <fullName evidence="6">Protein kinase domain-containing protein</fullName>
    </recommendedName>
</protein>
<evidence type="ECO:0000256" key="4">
    <source>
        <dbReference type="ARBA" id="ARBA00022777"/>
    </source>
</evidence>
<sequence>MTDDEMMEEEKEMKVSGIREKMKEFDFMAYFYQTFNRTESPRWRNPNYSDQLNHFCYRVHVKSCPEYSSCKFPILPVIDGMVKPCSYSELENITNFETCLIQYTQSGRLFRGTITEGSEKRSVIVKTWDFFLPLDRAYAYRPSKFCDEIELYETANVHPHLAKLSRYCCDRRLAVVYDEELTTVLSDVLPADDFGWDKRMNVATQLADLLAWLHKNKIAVGSITASCIMIAKEVNIKVFDFGYICNRVNEDSVIPLDYVVGRYPEDVSKGWHWTMKSDVYIFGLLLMELITKTKLGSNPSVLDNCKPGSFVHKCFEDADDQTVSDITLLTCRCVSTDPGERPTMKMVLNDLDKLRKREGKRKRDENESTIE</sequence>
<evidence type="ECO:0000256" key="2">
    <source>
        <dbReference type="ARBA" id="ARBA00022679"/>
    </source>
</evidence>
<keyword evidence="3" id="KW-0547">Nucleotide-binding</keyword>
<gene>
    <name evidence="7" type="ORF">KY290_019687</name>
</gene>
<evidence type="ECO:0000256" key="1">
    <source>
        <dbReference type="ARBA" id="ARBA00022553"/>
    </source>
</evidence>
<dbReference type="Proteomes" id="UP000826656">
    <property type="component" value="Unassembled WGS sequence"/>
</dbReference>
<dbReference type="InterPro" id="IPR052101">
    <property type="entry name" value="Plant_StressResp_Kinase"/>
</dbReference>
<comment type="caution">
    <text evidence="7">The sequence shown here is derived from an EMBL/GenBank/DDBJ whole genome shotgun (WGS) entry which is preliminary data.</text>
</comment>
<evidence type="ECO:0000259" key="6">
    <source>
        <dbReference type="PROSITE" id="PS50011"/>
    </source>
</evidence>